<evidence type="ECO:0000313" key="1">
    <source>
        <dbReference type="EMBL" id="JAB86011.1"/>
    </source>
</evidence>
<reference evidence="1" key="2">
    <citation type="journal article" date="2014" name="BMC Genomics">
        <title>A genomic perspective to assessing quality of mass-reared SIT flies used in Mediterranean fruit fly (Ceratitis capitata) eradication in California.</title>
        <authorList>
            <person name="Calla B."/>
            <person name="Hall B."/>
            <person name="Hou S."/>
            <person name="Geib S.M."/>
        </authorList>
    </citation>
    <scope>NUCLEOTIDE SEQUENCE</scope>
</reference>
<accession>W8AYP7</accession>
<name>W8AYP7_CERCA</name>
<dbReference type="EMBL" id="GAMC01020545">
    <property type="protein sequence ID" value="JAB86010.1"/>
    <property type="molecule type" value="mRNA"/>
</dbReference>
<proteinExistence type="evidence at transcript level"/>
<dbReference type="AlphaFoldDB" id="W8AYP7"/>
<dbReference type="EMBL" id="GAMC01020544">
    <property type="protein sequence ID" value="JAB86011.1"/>
    <property type="molecule type" value="mRNA"/>
</dbReference>
<organism evidence="1">
    <name type="scientific">Ceratitis capitata</name>
    <name type="common">Mediterranean fruit fly</name>
    <name type="synonym">Tephritis capitata</name>
    <dbReference type="NCBI Taxonomy" id="7213"/>
    <lineage>
        <taxon>Eukaryota</taxon>
        <taxon>Metazoa</taxon>
        <taxon>Ecdysozoa</taxon>
        <taxon>Arthropoda</taxon>
        <taxon>Hexapoda</taxon>
        <taxon>Insecta</taxon>
        <taxon>Pterygota</taxon>
        <taxon>Neoptera</taxon>
        <taxon>Endopterygota</taxon>
        <taxon>Diptera</taxon>
        <taxon>Brachycera</taxon>
        <taxon>Muscomorpha</taxon>
        <taxon>Tephritoidea</taxon>
        <taxon>Tephritidae</taxon>
        <taxon>Ceratitis</taxon>
        <taxon>Ceratitis</taxon>
    </lineage>
</organism>
<protein>
    <submittedName>
        <fullName evidence="1">Uncharacterized protein</fullName>
    </submittedName>
</protein>
<sequence length="114" mass="12944">MRTIQEITSKWLEIVHASASLPNMFGRKHARQRRRVGGALPLLKSLIELSPTINELIGPYQCGLTPGKSTIGQIFIMRQILEMTLERGNGTYNLFVEFKVAFDSTKELPLPRYL</sequence>
<reference evidence="1" key="1">
    <citation type="submission" date="2013-07" db="EMBL/GenBank/DDBJ databases">
        <authorList>
            <person name="Geib S."/>
        </authorList>
    </citation>
    <scope>NUCLEOTIDE SEQUENCE</scope>
</reference>